<dbReference type="RefSeq" id="WP_027231446.1">
    <property type="nucleotide sequence ID" value="NZ_CP088292.1"/>
</dbReference>
<evidence type="ECO:0000313" key="1">
    <source>
        <dbReference type="EMBL" id="NTS31184.1"/>
    </source>
</evidence>
<keyword evidence="2" id="KW-1185">Reference proteome</keyword>
<proteinExistence type="predicted"/>
<dbReference type="AlphaFoldDB" id="A0A849VQ90"/>
<evidence type="ECO:0000313" key="2">
    <source>
        <dbReference type="Proteomes" id="UP000550508"/>
    </source>
</evidence>
<gene>
    <name evidence="1" type="ORF">HQ945_07940</name>
</gene>
<organism evidence="1 2">
    <name type="scientific">Phyllobacterium pellucidum</name>
    <dbReference type="NCBI Taxonomy" id="2740464"/>
    <lineage>
        <taxon>Bacteria</taxon>
        <taxon>Pseudomonadati</taxon>
        <taxon>Pseudomonadota</taxon>
        <taxon>Alphaproteobacteria</taxon>
        <taxon>Hyphomicrobiales</taxon>
        <taxon>Phyllobacteriaceae</taxon>
        <taxon>Phyllobacterium</taxon>
    </lineage>
</organism>
<accession>A0A849VQ90</accession>
<reference evidence="1 2" key="1">
    <citation type="submission" date="2020-05" db="EMBL/GenBank/DDBJ databases">
        <authorList>
            <person name="Kim M.K."/>
        </authorList>
    </citation>
    <scope>NUCLEOTIDE SEQUENCE [LARGE SCALE GENOMIC DNA]</scope>
    <source>
        <strain evidence="1 2">BT25</strain>
    </source>
</reference>
<dbReference type="Proteomes" id="UP000550508">
    <property type="component" value="Unassembled WGS sequence"/>
</dbReference>
<dbReference type="EMBL" id="JABUMX010000002">
    <property type="protein sequence ID" value="NTS31184.1"/>
    <property type="molecule type" value="Genomic_DNA"/>
</dbReference>
<comment type="caution">
    <text evidence="1">The sequence shown here is derived from an EMBL/GenBank/DDBJ whole genome shotgun (WGS) entry which is preliminary data.</text>
</comment>
<sequence length="203" mass="21977">MNIHYGIVCNILSILLVLVPFSPLHAQETDLDLIQGYRSRDILVGLPDTSGPFTVISRNADPQNFSATVEYGGVDARAIVSVNGVRASNVAGMYPVKDGPDDPVVRSLLDQAFQYHSSQPNQVAQRTNISYGNRAMACVSSDDPQKKDDFLVCATGVLGRYMLIQPVMNYRLSSKEVVDRQLADFASAMASAISELALPPASN</sequence>
<name>A0A849VQ90_9HYPH</name>
<protein>
    <submittedName>
        <fullName evidence="1">Uncharacterized protein</fullName>
    </submittedName>
</protein>